<keyword evidence="9" id="KW-1185">Reference proteome</keyword>
<feature type="transmembrane region" description="Helical" evidence="6">
    <location>
        <begin position="109"/>
        <end position="128"/>
    </location>
</feature>
<reference evidence="8 9" key="1">
    <citation type="submission" date="2024-01" db="EMBL/GenBank/DDBJ databases">
        <title>Seven novel Bacillus-like species.</title>
        <authorList>
            <person name="Liu G."/>
        </authorList>
    </citation>
    <scope>NUCLEOTIDE SEQUENCE [LARGE SCALE GENOMIC DNA]</scope>
    <source>
        <strain evidence="8 9">FJAT-51639</strain>
    </source>
</reference>
<gene>
    <name evidence="8" type="ORF">WAZ07_24760</name>
</gene>
<name>A0ABU8FNT6_9BACI</name>
<dbReference type="PANTHER" id="PTHR38459">
    <property type="entry name" value="PROPHAGE BACTOPRENOL-LINKED GLUCOSE TRANSLOCASE HOMOLOG"/>
    <property type="match status" value="1"/>
</dbReference>
<evidence type="ECO:0000313" key="8">
    <source>
        <dbReference type="EMBL" id="MEI4804356.1"/>
    </source>
</evidence>
<feature type="transmembrane region" description="Helical" evidence="6">
    <location>
        <begin position="39"/>
        <end position="55"/>
    </location>
</feature>
<dbReference type="PANTHER" id="PTHR38459:SF5">
    <property type="entry name" value="CELL WALL TEICHOIC ACID GLYCOSYLATION PROTEIN GTCA"/>
    <property type="match status" value="1"/>
</dbReference>
<accession>A0ABU8FNT6</accession>
<keyword evidence="4 6" id="KW-1133">Transmembrane helix</keyword>
<feature type="transmembrane region" description="Helical" evidence="6">
    <location>
        <begin position="12"/>
        <end position="33"/>
    </location>
</feature>
<dbReference type="InterPro" id="IPR051401">
    <property type="entry name" value="GtrA_CellWall_Glycosyl"/>
</dbReference>
<evidence type="ECO:0000256" key="2">
    <source>
        <dbReference type="ARBA" id="ARBA00009399"/>
    </source>
</evidence>
<evidence type="ECO:0000256" key="6">
    <source>
        <dbReference type="SAM" id="Phobius"/>
    </source>
</evidence>
<sequence length="140" mass="16165">MNNRVKEIFNYLLFGGLTTLVNIVTYYVCATLVGMDYKVATTIAWIVSVLFAYVTNKKYVFKSQPTSFAHAMKEFFYFMGFRVLSYFIDIFSMIVLIEWLGINDLVSKIIANVIVVIVNYFASKYIIFKKKVEVKQGQNA</sequence>
<keyword evidence="5 6" id="KW-0472">Membrane</keyword>
<dbReference type="InterPro" id="IPR007267">
    <property type="entry name" value="GtrA_DPMS_TM"/>
</dbReference>
<dbReference type="Pfam" id="PF04138">
    <property type="entry name" value="GtrA_DPMS_TM"/>
    <property type="match status" value="1"/>
</dbReference>
<feature type="domain" description="GtrA/DPMS transmembrane" evidence="7">
    <location>
        <begin position="11"/>
        <end position="128"/>
    </location>
</feature>
<dbReference type="RefSeq" id="WP_336474534.1">
    <property type="nucleotide sequence ID" value="NZ_JBAWSX010000026.1"/>
</dbReference>
<evidence type="ECO:0000256" key="3">
    <source>
        <dbReference type="ARBA" id="ARBA00022692"/>
    </source>
</evidence>
<keyword evidence="3 6" id="KW-0812">Transmembrane</keyword>
<evidence type="ECO:0000256" key="4">
    <source>
        <dbReference type="ARBA" id="ARBA00022989"/>
    </source>
</evidence>
<dbReference type="Proteomes" id="UP001372526">
    <property type="component" value="Unassembled WGS sequence"/>
</dbReference>
<comment type="similarity">
    <text evidence="2">Belongs to the GtrA family.</text>
</comment>
<dbReference type="EMBL" id="JBAWSX010000026">
    <property type="protein sequence ID" value="MEI4804356.1"/>
    <property type="molecule type" value="Genomic_DNA"/>
</dbReference>
<evidence type="ECO:0000259" key="7">
    <source>
        <dbReference type="Pfam" id="PF04138"/>
    </source>
</evidence>
<comment type="caution">
    <text evidence="8">The sequence shown here is derived from an EMBL/GenBank/DDBJ whole genome shotgun (WGS) entry which is preliminary data.</text>
</comment>
<evidence type="ECO:0000313" key="9">
    <source>
        <dbReference type="Proteomes" id="UP001372526"/>
    </source>
</evidence>
<evidence type="ECO:0000256" key="5">
    <source>
        <dbReference type="ARBA" id="ARBA00023136"/>
    </source>
</evidence>
<evidence type="ECO:0000256" key="1">
    <source>
        <dbReference type="ARBA" id="ARBA00004141"/>
    </source>
</evidence>
<feature type="transmembrane region" description="Helical" evidence="6">
    <location>
        <begin position="75"/>
        <end position="97"/>
    </location>
</feature>
<protein>
    <submittedName>
        <fullName evidence="8">GtrA family protein</fullName>
    </submittedName>
</protein>
<proteinExistence type="inferred from homology"/>
<comment type="subcellular location">
    <subcellularLocation>
        <location evidence="1">Membrane</location>
        <topology evidence="1">Multi-pass membrane protein</topology>
    </subcellularLocation>
</comment>
<organism evidence="8 9">
    <name type="scientific">Bacillus bruguierae</name>
    <dbReference type="NCBI Taxonomy" id="3127667"/>
    <lineage>
        <taxon>Bacteria</taxon>
        <taxon>Bacillati</taxon>
        <taxon>Bacillota</taxon>
        <taxon>Bacilli</taxon>
        <taxon>Bacillales</taxon>
        <taxon>Bacillaceae</taxon>
        <taxon>Bacillus</taxon>
    </lineage>
</organism>